<evidence type="ECO:0000313" key="1">
    <source>
        <dbReference type="EMBL" id="AHX11473.1"/>
    </source>
</evidence>
<name>X5H469_9RICK</name>
<sequence length="37" mass="4358">MIMSRPITDRKILIPKNRDNLVDFSPECTRISSSLFY</sequence>
<dbReference type="KEGG" id="nhm:NHE_0533"/>
<keyword evidence="2" id="KW-1185">Reference proteome</keyword>
<dbReference type="HOGENOM" id="CLU_3346345_0_0_5"/>
<reference evidence="1 2" key="1">
    <citation type="submission" date="2014-03" db="EMBL/GenBank/DDBJ databases">
        <title>Sequencing and Comparison of Genomes and Transcriptome Profiles of Human Ehrlichiosis Agents.</title>
        <authorList>
            <person name="Lin M."/>
            <person name="Daugherty S.C."/>
            <person name="Nagaraj S."/>
            <person name="Cheng Z."/>
            <person name="Xiong Q."/>
            <person name="Lin F.-Y."/>
            <person name="Sengamalay N."/>
            <person name="Ott S."/>
            <person name="Godinez A."/>
            <person name="Tallon L.J."/>
            <person name="Sadzewicz L."/>
            <person name="Fraser C.M."/>
            <person name="Dunning Hotopp J.C."/>
            <person name="Rikihisa Y."/>
        </authorList>
    </citation>
    <scope>NUCLEOTIDE SEQUENCE [LARGE SCALE GENOMIC DNA]</scope>
    <source>
        <strain evidence="1 2">Oregon</strain>
    </source>
</reference>
<gene>
    <name evidence="1" type="ORF">NHE_0533</name>
</gene>
<proteinExistence type="predicted"/>
<dbReference type="EMBL" id="CP007481">
    <property type="protein sequence ID" value="AHX11473.1"/>
    <property type="molecule type" value="Genomic_DNA"/>
</dbReference>
<accession>X5H469</accession>
<organism evidence="1 2">
    <name type="scientific">Neorickettsia helminthoeca str. Oregon</name>
    <dbReference type="NCBI Taxonomy" id="1286528"/>
    <lineage>
        <taxon>Bacteria</taxon>
        <taxon>Pseudomonadati</taxon>
        <taxon>Pseudomonadota</taxon>
        <taxon>Alphaproteobacteria</taxon>
        <taxon>Rickettsiales</taxon>
        <taxon>Anaplasmataceae</taxon>
        <taxon>Neorickettsia</taxon>
    </lineage>
</organism>
<dbReference type="Proteomes" id="UP000023755">
    <property type="component" value="Chromosome"/>
</dbReference>
<evidence type="ECO:0000313" key="2">
    <source>
        <dbReference type="Proteomes" id="UP000023755"/>
    </source>
</evidence>
<dbReference type="AlphaFoldDB" id="X5H469"/>
<protein>
    <submittedName>
        <fullName evidence="1">Uncharacterized protein</fullName>
    </submittedName>
</protein>